<reference evidence="2 3" key="1">
    <citation type="submission" date="2018-09" db="EMBL/GenBank/DDBJ databases">
        <title>Genome sequencing of strain BHWM-4.</title>
        <authorList>
            <person name="Heo J."/>
            <person name="Kim S.-J."/>
            <person name="Kwon S.-W."/>
        </authorList>
    </citation>
    <scope>NUCLEOTIDE SEQUENCE [LARGE SCALE GENOMIC DNA]</scope>
    <source>
        <strain evidence="2 3">BHWM-4</strain>
    </source>
</reference>
<sequence>MKNVKKLLHYMVPFFIFLVLALVLIAYPLINKQTYLGVDSLFHYNRFFDTAMQIKHHQISYFQSNYGFLQNGRMLNALYGPVVAYIGGFLLLICGTWFKFQIVTDLIVLIVAALGMYKLCRVNEVAKKPAIFMGFLYMYSSTIVQWVTSQQFTAFGAALMPFLMIYATSMVRRHDVSVWGLAITMSILVQTHLMSSVIGALGLISFFIVGLVTAEDKAQRLRMFLHTFYAALITIVLTINVWFNLLTVSNANRLLPVYPVPSVRTHGYNFNPYSLLNILKPTEFLLFVGVLILVFKNFRKLDRLTKTLACTGLGFLVIAWSHFPWTALEHVMPSLNYTLQFPKRFLVLAFIFLLLTFGKFLTSEINADKHPYAKLIKAAVVVLIMGSAGLDFYSIHQRSESYVALQTKHHRNNANQNSLYYYFKKHHRSVQKDTQSHHLNYLMKDYVKATPDYLPVKKTIKSNKKYEKFNPYRRYYRDFIHPNHANRYFDRTVKADGSLQVAWYAGRAGKIQLPLVKYADTQVKYNGKVLKHVKTTSLGAIKSKSKLGLNRVSVRYMPSFTTRLMMVITWVAWIVFVAWGLLRKIKFN</sequence>
<proteinExistence type="predicted"/>
<evidence type="ECO:0000313" key="3">
    <source>
        <dbReference type="Proteomes" id="UP000272003"/>
    </source>
</evidence>
<dbReference type="Proteomes" id="UP000272003">
    <property type="component" value="Chromosome"/>
</dbReference>
<protein>
    <recommendedName>
        <fullName evidence="4">Cell division protein</fullName>
    </recommendedName>
</protein>
<dbReference type="EMBL" id="CP032626">
    <property type="protein sequence ID" value="AYF92991.1"/>
    <property type="molecule type" value="Genomic_DNA"/>
</dbReference>
<feature type="transmembrane region" description="Helical" evidence="1">
    <location>
        <begin position="129"/>
        <end position="147"/>
    </location>
</feature>
<feature type="transmembrane region" description="Helical" evidence="1">
    <location>
        <begin position="564"/>
        <end position="582"/>
    </location>
</feature>
<dbReference type="RefSeq" id="WP_120784755.1">
    <property type="nucleotide sequence ID" value="NZ_CP032626.1"/>
</dbReference>
<keyword evidence="1" id="KW-0812">Transmembrane</keyword>
<dbReference type="KEGG" id="abom:D7I45_05735"/>
<dbReference type="OrthoDB" id="2328595at2"/>
<keyword evidence="1" id="KW-0472">Membrane</keyword>
<name>A0A387AUI0_9LACO</name>
<accession>A0A387AUI0</accession>
<evidence type="ECO:0000256" key="1">
    <source>
        <dbReference type="SAM" id="Phobius"/>
    </source>
</evidence>
<feature type="transmembrane region" description="Helical" evidence="1">
    <location>
        <begin position="154"/>
        <end position="172"/>
    </location>
</feature>
<feature type="transmembrane region" description="Helical" evidence="1">
    <location>
        <begin position="74"/>
        <end position="93"/>
    </location>
</feature>
<evidence type="ECO:0008006" key="4">
    <source>
        <dbReference type="Google" id="ProtNLM"/>
    </source>
</evidence>
<keyword evidence="1" id="KW-1133">Transmembrane helix</keyword>
<feature type="transmembrane region" description="Helical" evidence="1">
    <location>
        <begin position="278"/>
        <end position="295"/>
    </location>
</feature>
<feature type="transmembrane region" description="Helical" evidence="1">
    <location>
        <begin position="192"/>
        <end position="212"/>
    </location>
</feature>
<feature type="transmembrane region" description="Helical" evidence="1">
    <location>
        <begin position="345"/>
        <end position="363"/>
    </location>
</feature>
<organism evidence="2 3">
    <name type="scientific">Apilactobacillus bombintestini</name>
    <dbReference type="NCBI Taxonomy" id="2419772"/>
    <lineage>
        <taxon>Bacteria</taxon>
        <taxon>Bacillati</taxon>
        <taxon>Bacillota</taxon>
        <taxon>Bacilli</taxon>
        <taxon>Lactobacillales</taxon>
        <taxon>Lactobacillaceae</taxon>
        <taxon>Apilactobacillus</taxon>
    </lineage>
</organism>
<evidence type="ECO:0000313" key="2">
    <source>
        <dbReference type="EMBL" id="AYF92991.1"/>
    </source>
</evidence>
<feature type="transmembrane region" description="Helical" evidence="1">
    <location>
        <begin position="7"/>
        <end position="30"/>
    </location>
</feature>
<keyword evidence="3" id="KW-1185">Reference proteome</keyword>
<gene>
    <name evidence="2" type="ORF">D7I45_05735</name>
</gene>
<dbReference type="AlphaFoldDB" id="A0A387AUI0"/>
<feature type="transmembrane region" description="Helical" evidence="1">
    <location>
        <begin position="100"/>
        <end position="117"/>
    </location>
</feature>
<feature type="transmembrane region" description="Helical" evidence="1">
    <location>
        <begin position="224"/>
        <end position="243"/>
    </location>
</feature>
<feature type="transmembrane region" description="Helical" evidence="1">
    <location>
        <begin position="307"/>
        <end position="325"/>
    </location>
</feature>